<proteinExistence type="inferred from homology"/>
<evidence type="ECO:0000256" key="5">
    <source>
        <dbReference type="RuleBase" id="RU000461"/>
    </source>
</evidence>
<organism evidence="6 7">
    <name type="scientific">Clavelina lepadiformis</name>
    <name type="common">Light-bulb sea squirt</name>
    <name type="synonym">Ascidia lepadiformis</name>
    <dbReference type="NCBI Taxonomy" id="159417"/>
    <lineage>
        <taxon>Eukaryota</taxon>
        <taxon>Metazoa</taxon>
        <taxon>Chordata</taxon>
        <taxon>Tunicata</taxon>
        <taxon>Ascidiacea</taxon>
        <taxon>Aplousobranchia</taxon>
        <taxon>Clavelinidae</taxon>
        <taxon>Clavelina</taxon>
    </lineage>
</organism>
<comment type="cofactor">
    <cofactor evidence="1">
        <name>heme</name>
        <dbReference type="ChEBI" id="CHEBI:30413"/>
    </cofactor>
</comment>
<dbReference type="PROSITE" id="PS00086">
    <property type="entry name" value="CYTOCHROME_P450"/>
    <property type="match status" value="1"/>
</dbReference>
<keyword evidence="4 5" id="KW-0408">Iron</keyword>
<protein>
    <recommendedName>
        <fullName evidence="8">Cytochrome P450</fullName>
    </recommendedName>
</protein>
<dbReference type="PRINTS" id="PR00385">
    <property type="entry name" value="P450"/>
</dbReference>
<dbReference type="Pfam" id="PF00067">
    <property type="entry name" value="p450"/>
    <property type="match status" value="1"/>
</dbReference>
<dbReference type="InterPro" id="IPR036396">
    <property type="entry name" value="Cyt_P450_sf"/>
</dbReference>
<keyword evidence="5" id="KW-0503">Monooxygenase</keyword>
<accession>A0ABP0EXJ7</accession>
<dbReference type="SUPFAM" id="SSF48264">
    <property type="entry name" value="Cytochrome P450"/>
    <property type="match status" value="1"/>
</dbReference>
<dbReference type="InterPro" id="IPR001128">
    <property type="entry name" value="Cyt_P450"/>
</dbReference>
<evidence type="ECO:0000313" key="7">
    <source>
        <dbReference type="Proteomes" id="UP001642483"/>
    </source>
</evidence>
<evidence type="ECO:0000256" key="1">
    <source>
        <dbReference type="ARBA" id="ARBA00001971"/>
    </source>
</evidence>
<dbReference type="InterPro" id="IPR050182">
    <property type="entry name" value="Cytochrome_P450_fam2"/>
</dbReference>
<sequence>MGIFDYIYDFWGLTGLPNAGLEISLITFVLLSIYWYRRPANSPPGPRGIPFFGMYPFVGKFMERTMAKWKKTYGPVMLVRMGLQDMLVLNNFESIYQALVKQPTKFSGRPRSPLLEELTQGGGMAVTDYGPLWKSQRKFGVTTLRGFGVGKKSMESRVSEEISYLNEAIRSENGKAFNISNVLHKAISNNICNVTFGKRYDYDDKFFEDVLHKLLTGFENQAVAFVIRILTLAPWLRKVPPVSSICEMFKSDFAVVFEFLQDIINQHEESYDQEDLRDFIDAFLKEMKKGKDKNFSGNQLLQYIRELFIAGTETTASTLNWALLCLLHFPESQKKLREEVLNVIGAEGVASMSHKPSMPFTNAFIQELMRYRTLAPLSLFHKTNEDAELFGYFIPKNTVVAPNIWAVHNDSEYWKEPEKFQPERFINDKGEFVASSHVIPFSVGPRYCLGEQLARMEVFLFLVSMVQKFEFSPDLDDGKLPVIDDGVNSTAFIPHLYSLVAKEI</sequence>
<name>A0ABP0EXJ7_CLALP</name>
<reference evidence="6 7" key="1">
    <citation type="submission" date="2024-02" db="EMBL/GenBank/DDBJ databases">
        <authorList>
            <person name="Daric V."/>
            <person name="Darras S."/>
        </authorList>
    </citation>
    <scope>NUCLEOTIDE SEQUENCE [LARGE SCALE GENOMIC DNA]</scope>
</reference>
<dbReference type="EMBL" id="CAWYQH010000001">
    <property type="protein sequence ID" value="CAK8671316.1"/>
    <property type="molecule type" value="Genomic_DNA"/>
</dbReference>
<keyword evidence="3 5" id="KW-0479">Metal-binding</keyword>
<dbReference type="PRINTS" id="PR00463">
    <property type="entry name" value="EP450I"/>
</dbReference>
<evidence type="ECO:0000313" key="6">
    <source>
        <dbReference type="EMBL" id="CAK8671316.1"/>
    </source>
</evidence>
<dbReference type="Gene3D" id="1.10.630.10">
    <property type="entry name" value="Cytochrome P450"/>
    <property type="match status" value="1"/>
</dbReference>
<keyword evidence="5" id="KW-0349">Heme</keyword>
<dbReference type="PANTHER" id="PTHR24300">
    <property type="entry name" value="CYTOCHROME P450 508A4-RELATED"/>
    <property type="match status" value="1"/>
</dbReference>
<dbReference type="Proteomes" id="UP001642483">
    <property type="component" value="Unassembled WGS sequence"/>
</dbReference>
<dbReference type="PANTHER" id="PTHR24300:SF397">
    <property type="entry name" value="CYTOCHROME P450 2U1"/>
    <property type="match status" value="1"/>
</dbReference>
<evidence type="ECO:0000256" key="4">
    <source>
        <dbReference type="ARBA" id="ARBA00023004"/>
    </source>
</evidence>
<dbReference type="InterPro" id="IPR017972">
    <property type="entry name" value="Cyt_P450_CS"/>
</dbReference>
<evidence type="ECO:0000256" key="2">
    <source>
        <dbReference type="ARBA" id="ARBA00010617"/>
    </source>
</evidence>
<keyword evidence="7" id="KW-1185">Reference proteome</keyword>
<keyword evidence="5" id="KW-0560">Oxidoreductase</keyword>
<evidence type="ECO:0000256" key="3">
    <source>
        <dbReference type="ARBA" id="ARBA00022723"/>
    </source>
</evidence>
<comment type="similarity">
    <text evidence="2 5">Belongs to the cytochrome P450 family.</text>
</comment>
<comment type="caution">
    <text evidence="6">The sequence shown here is derived from an EMBL/GenBank/DDBJ whole genome shotgun (WGS) entry which is preliminary data.</text>
</comment>
<dbReference type="InterPro" id="IPR002401">
    <property type="entry name" value="Cyt_P450_E_grp-I"/>
</dbReference>
<gene>
    <name evidence="6" type="ORF">CVLEPA_LOCUS368</name>
</gene>
<evidence type="ECO:0008006" key="8">
    <source>
        <dbReference type="Google" id="ProtNLM"/>
    </source>
</evidence>